<evidence type="ECO:0000313" key="7">
    <source>
        <dbReference type="Proteomes" id="UP000003257"/>
    </source>
</evidence>
<keyword evidence="4" id="KW-1133">Transmembrane helix</keyword>
<keyword evidence="4" id="KW-0812">Transmembrane</keyword>
<dbReference type="CDD" id="cd08503">
    <property type="entry name" value="PBP2_NikA_DppA_OppA_like_17"/>
    <property type="match status" value="1"/>
</dbReference>
<evidence type="ECO:0000313" key="6">
    <source>
        <dbReference type="EMBL" id="EDQ06007.1"/>
    </source>
</evidence>
<dbReference type="Pfam" id="PF00496">
    <property type="entry name" value="SBP_bac_5"/>
    <property type="match status" value="1"/>
</dbReference>
<dbReference type="Proteomes" id="UP000003257">
    <property type="component" value="Unassembled WGS sequence"/>
</dbReference>
<evidence type="ECO:0000256" key="3">
    <source>
        <dbReference type="ARBA" id="ARBA00022729"/>
    </source>
</evidence>
<protein>
    <submittedName>
        <fullName evidence="6">Dipeptide ABC transporter, putative</fullName>
    </submittedName>
</protein>
<dbReference type="PANTHER" id="PTHR30290">
    <property type="entry name" value="PERIPLASMIC BINDING COMPONENT OF ABC TRANSPORTER"/>
    <property type="match status" value="1"/>
</dbReference>
<dbReference type="PANTHER" id="PTHR30290:SF38">
    <property type="entry name" value="D,D-DIPEPTIDE-BINDING PERIPLASMIC PROTEIN DDPA-RELATED"/>
    <property type="match status" value="1"/>
</dbReference>
<evidence type="ECO:0000256" key="4">
    <source>
        <dbReference type="SAM" id="Phobius"/>
    </source>
</evidence>
<keyword evidence="4" id="KW-0472">Membrane</keyword>
<dbReference type="PROSITE" id="PS51318">
    <property type="entry name" value="TAT"/>
    <property type="match status" value="1"/>
</dbReference>
<dbReference type="InterPro" id="IPR006311">
    <property type="entry name" value="TAT_signal"/>
</dbReference>
<dbReference type="InterPro" id="IPR000914">
    <property type="entry name" value="SBP_5_dom"/>
</dbReference>
<evidence type="ECO:0000256" key="1">
    <source>
        <dbReference type="ARBA" id="ARBA00004418"/>
    </source>
</evidence>
<keyword evidence="7" id="KW-1185">Reference proteome</keyword>
<dbReference type="RefSeq" id="WP_007118076.1">
    <property type="nucleotide sequence ID" value="NZ_ABID01000001.1"/>
</dbReference>
<evidence type="ECO:0000256" key="2">
    <source>
        <dbReference type="ARBA" id="ARBA00005695"/>
    </source>
</evidence>
<organism evidence="6 7">
    <name type="scientific">Sulfitobacter indolifex HEL-45</name>
    <dbReference type="NCBI Taxonomy" id="391624"/>
    <lineage>
        <taxon>Bacteria</taxon>
        <taxon>Pseudomonadati</taxon>
        <taxon>Pseudomonadota</taxon>
        <taxon>Alphaproteobacteria</taxon>
        <taxon>Rhodobacterales</taxon>
        <taxon>Roseobacteraceae</taxon>
        <taxon>Sulfitobacter</taxon>
    </lineage>
</organism>
<reference evidence="6 7" key="1">
    <citation type="submission" date="2007-11" db="EMBL/GenBank/DDBJ databases">
        <authorList>
            <person name="Wagner-Dobler I."/>
            <person name="Ferriera S."/>
            <person name="Johnson J."/>
            <person name="Kravitz S."/>
            <person name="Beeson K."/>
            <person name="Sutton G."/>
            <person name="Rogers Y.-H."/>
            <person name="Friedman R."/>
            <person name="Frazier M."/>
            <person name="Venter J.C."/>
        </authorList>
    </citation>
    <scope>NUCLEOTIDE SEQUENCE [LARGE SCALE GENOMIC DNA]</scope>
    <source>
        <strain evidence="6 7">HEL-45</strain>
    </source>
</reference>
<gene>
    <name evidence="6" type="ORF">OIHEL45_04315</name>
</gene>
<sequence length="559" mass="62054">MKFLTRTGKPLPQSVLNSAENAKKDPVNRREFLAIASAFGATSATAYAMLGMAAPARAAAHANLKEGGTVRMQMEVRALKDPRTYDWSQIANFSRGWLEYLAIWENDGTFTPGLLESWEINDDATEYTLNVRKGVKWNDGSDFTAQDVARNIEGWCDKSLEGNSMAGRFATLVDEETGKAIEGAIEVVDDHTVKLKLPKSDITLIPGMADYPAAITPEGFDPDTMLENPKGTGPYLPESLEVGVKSVLVKNPDHTWWGTEVFGGPYIDRLEYIDYGTDPSAWIAAAEAEEVDAFYSMEGEYIDVMSTLDGWNENEIASAATIVIRPNQLAEVDGKKPYEDKRVRNALQLAVDNAVLLELGYAGRGIVAENHHVGPMHPEYAEIEPPKTDPEAARALMEEAGMADYEHELFSIDDAWRKDTTDAVAAQLRDAGIKVKRTILPGSTFWNDWVKYPFSSTNWNARPLGVQIWALAYRSGEAWNEFGYANPEFDALLSEALATADVDARREIMARGEKMLQDDGVTIQPYWRSLYNHTREGLVGAGHHIGFEYHPARMAWAEE</sequence>
<keyword evidence="3" id="KW-0732">Signal</keyword>
<comment type="subcellular location">
    <subcellularLocation>
        <location evidence="1">Periplasm</location>
    </subcellularLocation>
</comment>
<accession>A0ABM9X918</accession>
<dbReference type="Gene3D" id="3.10.105.10">
    <property type="entry name" value="Dipeptide-binding Protein, Domain 3"/>
    <property type="match status" value="1"/>
</dbReference>
<dbReference type="Gene3D" id="3.40.190.10">
    <property type="entry name" value="Periplasmic binding protein-like II"/>
    <property type="match status" value="1"/>
</dbReference>
<evidence type="ECO:0000259" key="5">
    <source>
        <dbReference type="Pfam" id="PF00496"/>
    </source>
</evidence>
<dbReference type="SUPFAM" id="SSF53850">
    <property type="entry name" value="Periplasmic binding protein-like II"/>
    <property type="match status" value="1"/>
</dbReference>
<comment type="similarity">
    <text evidence="2">Belongs to the bacterial solute-binding protein 5 family.</text>
</comment>
<dbReference type="EMBL" id="ABID01000001">
    <property type="protein sequence ID" value="EDQ06007.1"/>
    <property type="molecule type" value="Genomic_DNA"/>
</dbReference>
<feature type="transmembrane region" description="Helical" evidence="4">
    <location>
        <begin position="32"/>
        <end position="54"/>
    </location>
</feature>
<name>A0ABM9X918_9RHOB</name>
<feature type="domain" description="Solute-binding protein family 5" evidence="5">
    <location>
        <begin position="110"/>
        <end position="463"/>
    </location>
</feature>
<dbReference type="InterPro" id="IPR030678">
    <property type="entry name" value="Peptide/Ni-bd"/>
</dbReference>
<dbReference type="PIRSF" id="PIRSF002741">
    <property type="entry name" value="MppA"/>
    <property type="match status" value="1"/>
</dbReference>
<comment type="caution">
    <text evidence="6">The sequence shown here is derived from an EMBL/GenBank/DDBJ whole genome shotgun (WGS) entry which is preliminary data.</text>
</comment>
<dbReference type="InterPro" id="IPR039424">
    <property type="entry name" value="SBP_5"/>
</dbReference>
<proteinExistence type="inferred from homology"/>